<organism evidence="2 5">
    <name type="scientific">Actinopolyspora erythraea</name>
    <dbReference type="NCBI Taxonomy" id="414996"/>
    <lineage>
        <taxon>Bacteria</taxon>
        <taxon>Bacillati</taxon>
        <taxon>Actinomycetota</taxon>
        <taxon>Actinomycetes</taxon>
        <taxon>Actinopolysporales</taxon>
        <taxon>Actinopolysporaceae</taxon>
        <taxon>Actinopolyspora</taxon>
    </lineage>
</organism>
<dbReference type="Gene3D" id="3.30.559.10">
    <property type="entry name" value="Chloramphenicol acetyltransferase-like domain"/>
    <property type="match status" value="1"/>
</dbReference>
<reference evidence="3 4" key="1">
    <citation type="journal article" date="2014" name="PLoS ONE">
        <title>Identification and Characterization of a New Erythromycin Biosynthetic Gene Cluster in Actinopolyspora erythraea YIM90600, a Novel Erythronolide-Producing Halophilic Actinomycete Isolated from Salt Field.</title>
        <authorList>
            <person name="Chen D."/>
            <person name="Feng J."/>
            <person name="Huang L."/>
            <person name="Zhang Q."/>
            <person name="Wu J."/>
            <person name="Zhu X."/>
            <person name="Duan Y."/>
            <person name="Xu Z."/>
        </authorList>
    </citation>
    <scope>NUCLEOTIDE SEQUENCE [LARGE SCALE GENOMIC DNA]</scope>
    <source>
        <strain evidence="3 4">YIM90600</strain>
    </source>
</reference>
<dbReference type="Gene3D" id="3.30.559.30">
    <property type="entry name" value="Nonribosomal peptide synthetase, condensation domain"/>
    <property type="match status" value="1"/>
</dbReference>
<name>A0A099D671_9ACTN</name>
<dbReference type="EMBL" id="CP022752">
    <property type="protein sequence ID" value="ASU78662.1"/>
    <property type="molecule type" value="Genomic_DNA"/>
</dbReference>
<evidence type="ECO:0000313" key="3">
    <source>
        <dbReference type="EMBL" id="KGI81421.1"/>
    </source>
</evidence>
<dbReference type="SUPFAM" id="SSF52777">
    <property type="entry name" value="CoA-dependent acyltransferases"/>
    <property type="match status" value="2"/>
</dbReference>
<dbReference type="KEGG" id="aey:CDG81_10680"/>
<dbReference type="InterPro" id="IPR023213">
    <property type="entry name" value="CAT-like_dom_sf"/>
</dbReference>
<proteinExistence type="predicted"/>
<dbReference type="Proteomes" id="UP000215043">
    <property type="component" value="Chromosome"/>
</dbReference>
<evidence type="ECO:0000313" key="2">
    <source>
        <dbReference type="EMBL" id="ASU78662.1"/>
    </source>
</evidence>
<keyword evidence="4" id="KW-1185">Reference proteome</keyword>
<evidence type="ECO:0008006" key="6">
    <source>
        <dbReference type="Google" id="ProtNLM"/>
    </source>
</evidence>
<feature type="compositionally biased region" description="Basic and acidic residues" evidence="1">
    <location>
        <begin position="162"/>
        <end position="172"/>
    </location>
</feature>
<feature type="region of interest" description="Disordered" evidence="1">
    <location>
        <begin position="162"/>
        <end position="211"/>
    </location>
</feature>
<sequence length="426" mass="47102">MVWSPDDAAVPVRKLSDIEAEAAYTHELMGGRAQVTTHCAVRGLFPPERVEEAAVRWYRRFPQLSLRIVESAGDLWFFRGQESHRDLVRHSALPTPGSEEQVLREELNEVLPSTGRLWRLRAARDPGGGLTHLYLTHQRVVGDEYAAGRLLRALLDFLPGGEEARPPGREEFAPDADGLTYRPPHSARAPSRTHEPLRPIPRSPVSSPSRRAWRERGSGVVSLRLSQWENRNLRRWCAKTGVTVAQFLGTALARSCALSAGREEIALDTAVSLRQRYVENVLVCEIGCFQREVRTRLRRPAGGTLLDHAREHALALERADAAWRPQQRRHPHIRRAVAEAATWGSTAQLCVTHSAPVDTVLGPHAERVSRVRRAVRRPDAPTGGTLHLTSFRGGIEAAFTFGTPAELGAVHAGLRGLRAAVGSARG</sequence>
<accession>A0A099D671</accession>
<dbReference type="eggNOG" id="ENOG5033S6K">
    <property type="taxonomic scope" value="Bacteria"/>
</dbReference>
<evidence type="ECO:0000256" key="1">
    <source>
        <dbReference type="SAM" id="MobiDB-lite"/>
    </source>
</evidence>
<protein>
    <recommendedName>
        <fullName evidence="6">Condensation domain-containing protein</fullName>
    </recommendedName>
</protein>
<evidence type="ECO:0000313" key="5">
    <source>
        <dbReference type="Proteomes" id="UP000215043"/>
    </source>
</evidence>
<evidence type="ECO:0000313" key="4">
    <source>
        <dbReference type="Proteomes" id="UP000029737"/>
    </source>
</evidence>
<reference evidence="2 5" key="2">
    <citation type="submission" date="2017-08" db="EMBL/GenBank/DDBJ databases">
        <title>The complete genome sequence of moderately halophilic actinomycete Actinopolyspora erythraea YIM 90600, the producer of novel erythromycin, novel actinopolysporins A-C and tubercidin.</title>
        <authorList>
            <person name="Yin M."/>
            <person name="Tang S."/>
        </authorList>
    </citation>
    <scope>NUCLEOTIDE SEQUENCE [LARGE SCALE GENOMIC DNA]</scope>
    <source>
        <strain evidence="2 5">YIM 90600</strain>
    </source>
</reference>
<gene>
    <name evidence="2" type="ORF">CDG81_10680</name>
    <name evidence="3" type="ORF">IL38_10710</name>
</gene>
<dbReference type="AlphaFoldDB" id="A0A099D671"/>
<dbReference type="Proteomes" id="UP000029737">
    <property type="component" value="Unassembled WGS sequence"/>
</dbReference>
<dbReference type="HOGENOM" id="CLU_636024_0_0_11"/>
<dbReference type="EMBL" id="JPMV01000018">
    <property type="protein sequence ID" value="KGI81421.1"/>
    <property type="molecule type" value="Genomic_DNA"/>
</dbReference>